<proteinExistence type="predicted"/>
<dbReference type="InterPro" id="IPR036412">
    <property type="entry name" value="HAD-like_sf"/>
</dbReference>
<evidence type="ECO:0000256" key="1">
    <source>
        <dbReference type="SAM" id="MobiDB-lite"/>
    </source>
</evidence>
<dbReference type="Gene3D" id="3.40.50.1000">
    <property type="entry name" value="HAD superfamily/HAD-like"/>
    <property type="match status" value="1"/>
</dbReference>
<dbReference type="PANTHER" id="PTHR28181:SF1">
    <property type="entry name" value="COLD TOLERANCE PROTEIN 1"/>
    <property type="match status" value="1"/>
</dbReference>
<name>A0ABR4P0W3_9SACH</name>
<dbReference type="SUPFAM" id="SSF56784">
    <property type="entry name" value="HAD-like"/>
    <property type="match status" value="1"/>
</dbReference>
<gene>
    <name evidence="2" type="ORF">RNJ44_00028</name>
</gene>
<keyword evidence="3" id="KW-1185">Reference proteome</keyword>
<accession>A0ABR4P0W3</accession>
<evidence type="ECO:0000313" key="2">
    <source>
        <dbReference type="EMBL" id="KAL3235269.1"/>
    </source>
</evidence>
<organism evidence="2 3">
    <name type="scientific">Nakaseomyces bracarensis</name>
    <dbReference type="NCBI Taxonomy" id="273131"/>
    <lineage>
        <taxon>Eukaryota</taxon>
        <taxon>Fungi</taxon>
        <taxon>Dikarya</taxon>
        <taxon>Ascomycota</taxon>
        <taxon>Saccharomycotina</taxon>
        <taxon>Saccharomycetes</taxon>
        <taxon>Saccharomycetales</taxon>
        <taxon>Saccharomycetaceae</taxon>
        <taxon>Nakaseomyces</taxon>
    </lineage>
</organism>
<evidence type="ECO:0000313" key="3">
    <source>
        <dbReference type="Proteomes" id="UP001623330"/>
    </source>
</evidence>
<feature type="compositionally biased region" description="Acidic residues" evidence="1">
    <location>
        <begin position="158"/>
        <end position="169"/>
    </location>
</feature>
<dbReference type="PANTHER" id="PTHR28181">
    <property type="entry name" value="UPF0655 PROTEIN YCR015C"/>
    <property type="match status" value="1"/>
</dbReference>
<dbReference type="Proteomes" id="UP001623330">
    <property type="component" value="Unassembled WGS sequence"/>
</dbReference>
<dbReference type="InterPro" id="IPR023214">
    <property type="entry name" value="HAD_sf"/>
</dbReference>
<feature type="region of interest" description="Disordered" evidence="1">
    <location>
        <begin position="142"/>
        <end position="169"/>
    </location>
</feature>
<sequence>MRHVIVSDFDETITRRDTISVLARIPYAVKRGLPPWEHFADAYYANWRQAHAENQDLRRLPLLACVTATSATACGTACATGSAAVAPAPAGITRENFPVLFREEIEYQRNSRAIELASTVEMAKQGVFRGVSHRDVRGYVENLKSKSPSKSGSADAEKDAEEGEGEEQGVEVRDGVFAVIGGAVPRERCYVLSVNWSREFIHAFVDVPPQNIYCNRLLSEDGTYTGEFENEVLCGSDKIAKLHEILDKETSGSDAGADNTVWYVGDSETDLLPILYPGVNGVLLIDPAADSEKFEKLAAMLGLDHAATAAALQAAPWTRCLEKDPRHGLYLALSWHAINDLIKTY</sequence>
<protein>
    <recommendedName>
        <fullName evidence="4">Haloacid dehalogenase-like hydrolase</fullName>
    </recommendedName>
</protein>
<comment type="caution">
    <text evidence="2">The sequence shown here is derived from an EMBL/GenBank/DDBJ whole genome shotgun (WGS) entry which is preliminary data.</text>
</comment>
<dbReference type="InterPro" id="IPR050849">
    <property type="entry name" value="HAD-like_hydrolase_phosphatase"/>
</dbReference>
<evidence type="ECO:0008006" key="4">
    <source>
        <dbReference type="Google" id="ProtNLM"/>
    </source>
</evidence>
<reference evidence="2 3" key="1">
    <citation type="submission" date="2024-05" db="EMBL/GenBank/DDBJ databases">
        <title>Long read based assembly of the Candida bracarensis genome reveals expanded adhesin content.</title>
        <authorList>
            <person name="Marcet-Houben M."/>
            <person name="Ksiezopolska E."/>
            <person name="Gabaldon T."/>
        </authorList>
    </citation>
    <scope>NUCLEOTIDE SEQUENCE [LARGE SCALE GENOMIC DNA]</scope>
    <source>
        <strain evidence="2 3">CBM6</strain>
    </source>
</reference>
<dbReference type="EMBL" id="JBEVYD010000001">
    <property type="protein sequence ID" value="KAL3235269.1"/>
    <property type="molecule type" value="Genomic_DNA"/>
</dbReference>